<keyword evidence="2" id="KW-0677">Repeat</keyword>
<keyword evidence="5" id="KW-1185">Reference proteome</keyword>
<evidence type="ECO:0000256" key="1">
    <source>
        <dbReference type="ARBA" id="ARBA00022614"/>
    </source>
</evidence>
<dbReference type="SUPFAM" id="SSF52058">
    <property type="entry name" value="L domain-like"/>
    <property type="match status" value="1"/>
</dbReference>
<accession>A0AA86PQP2</accession>
<dbReference type="InterPro" id="IPR050836">
    <property type="entry name" value="SDS22/Internalin_LRR"/>
</dbReference>
<sequence length="232" mass="27121">MIHRGLEKTDIQLKQIQNQQLDISSNKQIDIAPLKDLTCLIKLDMSRCGLRQLSALKSLINLQFLDISYNSNVNITALQYLKSLTHLYLNNCNIVSLYVLRPLANLEELRIASNKIVYLDANLNEMKYLEELRVQYNLVGDFSQIEKRQNFNNIGNFQDMPSQEELHTANKMRRIEGPNVQLKYIKHKTIKTTLNNCKQKINVVMNRMCSNHVQFSSSIVRLFQQLDQFRFE</sequence>
<comment type="caution">
    <text evidence="3">The sequence shown here is derived from an EMBL/GenBank/DDBJ whole genome shotgun (WGS) entry which is preliminary data.</text>
</comment>
<organism evidence="3">
    <name type="scientific">Hexamita inflata</name>
    <dbReference type="NCBI Taxonomy" id="28002"/>
    <lineage>
        <taxon>Eukaryota</taxon>
        <taxon>Metamonada</taxon>
        <taxon>Diplomonadida</taxon>
        <taxon>Hexamitidae</taxon>
        <taxon>Hexamitinae</taxon>
        <taxon>Hexamita</taxon>
    </lineage>
</organism>
<evidence type="ECO:0000313" key="4">
    <source>
        <dbReference type="EMBL" id="CAL6011188.1"/>
    </source>
</evidence>
<gene>
    <name evidence="4" type="ORF">HINF_LOCUS22566</name>
    <name evidence="3" type="ORF">HINF_LOCUS27022</name>
</gene>
<dbReference type="EMBL" id="CAXDID020000063">
    <property type="protein sequence ID" value="CAL6011188.1"/>
    <property type="molecule type" value="Genomic_DNA"/>
</dbReference>
<dbReference type="InterPro" id="IPR032675">
    <property type="entry name" value="LRR_dom_sf"/>
</dbReference>
<dbReference type="EMBL" id="CATOUU010000664">
    <property type="protein sequence ID" value="CAI9939377.1"/>
    <property type="molecule type" value="Genomic_DNA"/>
</dbReference>
<dbReference type="Gene3D" id="3.80.10.10">
    <property type="entry name" value="Ribonuclease Inhibitor"/>
    <property type="match status" value="1"/>
</dbReference>
<dbReference type="PANTHER" id="PTHR46652:SF3">
    <property type="entry name" value="LEUCINE-RICH REPEAT-CONTAINING PROTEIN 9"/>
    <property type="match status" value="1"/>
</dbReference>
<evidence type="ECO:0000313" key="3">
    <source>
        <dbReference type="EMBL" id="CAI9939377.1"/>
    </source>
</evidence>
<proteinExistence type="predicted"/>
<dbReference type="Proteomes" id="UP001642409">
    <property type="component" value="Unassembled WGS sequence"/>
</dbReference>
<evidence type="ECO:0000256" key="2">
    <source>
        <dbReference type="ARBA" id="ARBA00022737"/>
    </source>
</evidence>
<keyword evidence="1" id="KW-0433">Leucine-rich repeat</keyword>
<dbReference type="InterPro" id="IPR001611">
    <property type="entry name" value="Leu-rich_rpt"/>
</dbReference>
<evidence type="ECO:0000313" key="5">
    <source>
        <dbReference type="Proteomes" id="UP001642409"/>
    </source>
</evidence>
<name>A0AA86PQP2_9EUKA</name>
<reference evidence="4 5" key="2">
    <citation type="submission" date="2024-07" db="EMBL/GenBank/DDBJ databases">
        <authorList>
            <person name="Akdeniz Z."/>
        </authorList>
    </citation>
    <scope>NUCLEOTIDE SEQUENCE [LARGE SCALE GENOMIC DNA]</scope>
</reference>
<dbReference type="PANTHER" id="PTHR46652">
    <property type="entry name" value="LEUCINE-RICH REPEAT AND IQ DOMAIN-CONTAINING PROTEIN 1-RELATED"/>
    <property type="match status" value="1"/>
</dbReference>
<reference evidence="3" key="1">
    <citation type="submission" date="2023-06" db="EMBL/GenBank/DDBJ databases">
        <authorList>
            <person name="Kurt Z."/>
        </authorList>
    </citation>
    <scope>NUCLEOTIDE SEQUENCE</scope>
</reference>
<dbReference type="AlphaFoldDB" id="A0AA86PQP2"/>
<dbReference type="PROSITE" id="PS51450">
    <property type="entry name" value="LRR"/>
    <property type="match status" value="1"/>
</dbReference>
<protein>
    <submittedName>
        <fullName evidence="3">Leucine Rich Repeat Protein</fullName>
    </submittedName>
</protein>